<organism evidence="8 9">
    <name type="scientific">Chrysophaeum taylorii</name>
    <dbReference type="NCBI Taxonomy" id="2483200"/>
    <lineage>
        <taxon>Eukaryota</taxon>
        <taxon>Sar</taxon>
        <taxon>Stramenopiles</taxon>
        <taxon>Ochrophyta</taxon>
        <taxon>Pelagophyceae</taxon>
        <taxon>Pelagomonadales</taxon>
        <taxon>Pelagomonadaceae</taxon>
        <taxon>Chrysophaeum</taxon>
    </lineage>
</organism>
<accession>A0AAD7XM98</accession>
<evidence type="ECO:0000256" key="1">
    <source>
        <dbReference type="ARBA" id="ARBA00004604"/>
    </source>
</evidence>
<evidence type="ECO:0000256" key="6">
    <source>
        <dbReference type="ARBA" id="ARBA00023242"/>
    </source>
</evidence>
<feature type="region of interest" description="Disordered" evidence="7">
    <location>
        <begin position="80"/>
        <end position="111"/>
    </location>
</feature>
<gene>
    <name evidence="8" type="ORF">CTAYLR_003375</name>
</gene>
<name>A0AAD7XM98_9STRA</name>
<feature type="region of interest" description="Disordered" evidence="7">
    <location>
        <begin position="45"/>
        <end position="65"/>
    </location>
</feature>
<dbReference type="Proteomes" id="UP001230188">
    <property type="component" value="Unassembled WGS sequence"/>
</dbReference>
<evidence type="ECO:0000313" key="9">
    <source>
        <dbReference type="Proteomes" id="UP001230188"/>
    </source>
</evidence>
<dbReference type="GO" id="GO:0005654">
    <property type="term" value="C:nucleoplasm"/>
    <property type="evidence" value="ECO:0007669"/>
    <property type="project" value="UniProtKB-SubCell"/>
</dbReference>
<dbReference type="GO" id="GO:0008097">
    <property type="term" value="F:5S rRNA binding"/>
    <property type="evidence" value="ECO:0007669"/>
    <property type="project" value="TreeGrafter"/>
</dbReference>
<evidence type="ECO:0000256" key="4">
    <source>
        <dbReference type="ARBA" id="ARBA00018339"/>
    </source>
</evidence>
<comment type="similarity">
    <text evidence="3">Belongs to the NOP53 family.</text>
</comment>
<evidence type="ECO:0000256" key="5">
    <source>
        <dbReference type="ARBA" id="ARBA00022517"/>
    </source>
</evidence>
<evidence type="ECO:0000313" key="8">
    <source>
        <dbReference type="EMBL" id="KAJ8603992.1"/>
    </source>
</evidence>
<evidence type="ECO:0000256" key="2">
    <source>
        <dbReference type="ARBA" id="ARBA00004642"/>
    </source>
</evidence>
<proteinExistence type="inferred from homology"/>
<feature type="compositionally biased region" description="Basic and acidic residues" evidence="7">
    <location>
        <begin position="207"/>
        <end position="245"/>
    </location>
</feature>
<dbReference type="Pfam" id="PF07767">
    <property type="entry name" value="Nop53"/>
    <property type="match status" value="1"/>
</dbReference>
<keyword evidence="9" id="KW-1185">Reference proteome</keyword>
<keyword evidence="6" id="KW-0539">Nucleus</keyword>
<evidence type="ECO:0000256" key="7">
    <source>
        <dbReference type="SAM" id="MobiDB-lite"/>
    </source>
</evidence>
<dbReference type="GO" id="GO:0005730">
    <property type="term" value="C:nucleolus"/>
    <property type="evidence" value="ECO:0007669"/>
    <property type="project" value="UniProtKB-SubCell"/>
</dbReference>
<evidence type="ECO:0000256" key="3">
    <source>
        <dbReference type="ARBA" id="ARBA00008838"/>
    </source>
</evidence>
<feature type="compositionally biased region" description="Basic residues" evidence="7">
    <location>
        <begin position="45"/>
        <end position="55"/>
    </location>
</feature>
<sequence length="334" mass="38617">MPKRKDRERVLDSEYGESLEVKRFAAKRDDELFFVDNAATVPPRTAKRRLKRARNKSTETSSKTETVLVARAMAKLLVRRQRDHPLQQDVEEDPWASEGGGHARPRRWSKSQSLEALGGLAASGQSYNPSLRDHQELIREAVDIETKKIAKQEKTDQWWAARQRPLERSSSSSSTKVDEDVVHPYIVNKRPSEPVTRAQRNKHRRAREAEEGKKRVESLKEQRRQLDDSKRIRKQLDREDRERAARRAARPPKKPDEPTIPPPVALSDDILASDGTLRKNAALQNPATLLRTFRDSVAVAKHRPPKAVIERKKPPRRKYRGAKLLRRYRTPWIE</sequence>
<dbReference type="InterPro" id="IPR011687">
    <property type="entry name" value="Nop53/GLTSCR2"/>
</dbReference>
<dbReference type="PANTHER" id="PTHR14211">
    <property type="entry name" value="GLIOMA SUPPRESSOR CANDIDATE REGION GENE 2"/>
    <property type="match status" value="1"/>
</dbReference>
<protein>
    <recommendedName>
        <fullName evidence="4">Ribosome biogenesis protein NOP53</fullName>
    </recommendedName>
</protein>
<keyword evidence="5" id="KW-0690">Ribosome biogenesis</keyword>
<comment type="subcellular location">
    <subcellularLocation>
        <location evidence="1">Nucleus</location>
        <location evidence="1">Nucleolus</location>
    </subcellularLocation>
    <subcellularLocation>
        <location evidence="2">Nucleus</location>
        <location evidence="2">Nucleoplasm</location>
    </subcellularLocation>
</comment>
<dbReference type="GO" id="GO:0000027">
    <property type="term" value="P:ribosomal large subunit assembly"/>
    <property type="evidence" value="ECO:0007669"/>
    <property type="project" value="TreeGrafter"/>
</dbReference>
<comment type="caution">
    <text evidence="8">The sequence shown here is derived from an EMBL/GenBank/DDBJ whole genome shotgun (WGS) entry which is preliminary data.</text>
</comment>
<dbReference type="PANTHER" id="PTHR14211:SF7">
    <property type="entry name" value="RIBOSOME BIOGENESIS PROTEIN NOP53"/>
    <property type="match status" value="1"/>
</dbReference>
<dbReference type="AlphaFoldDB" id="A0AAD7XM98"/>
<dbReference type="GO" id="GO:0006364">
    <property type="term" value="P:rRNA processing"/>
    <property type="evidence" value="ECO:0007669"/>
    <property type="project" value="TreeGrafter"/>
</dbReference>
<reference evidence="8" key="1">
    <citation type="submission" date="2023-01" db="EMBL/GenBank/DDBJ databases">
        <title>Metagenome sequencing of chrysophaentin producing Chrysophaeum taylorii.</title>
        <authorList>
            <person name="Davison J."/>
            <person name="Bewley C."/>
        </authorList>
    </citation>
    <scope>NUCLEOTIDE SEQUENCE</scope>
    <source>
        <strain evidence="8">NIES-1699</strain>
    </source>
</reference>
<feature type="region of interest" description="Disordered" evidence="7">
    <location>
        <begin position="151"/>
        <end position="268"/>
    </location>
</feature>
<dbReference type="EMBL" id="JAQMWT010000341">
    <property type="protein sequence ID" value="KAJ8603992.1"/>
    <property type="molecule type" value="Genomic_DNA"/>
</dbReference>